<sequence length="173" mass="17843">MATASTVSVLTEPSPQRVLLYSNDEVGGRDLRRCVALARRLATASPGAQVVLATALVAHTCPRLPRGVSILRLPAVPPERAGAPSRLAPGIIRRARAAIISDVAARFEPDLVVVDRASSGARCDLTAAVAMLAGRGLATRLVIGRGEGCGAVADPRSVGRRRRATSAPARAAA</sequence>
<dbReference type="Proteomes" id="UP000606991">
    <property type="component" value="Unassembled WGS sequence"/>
</dbReference>
<reference evidence="2 3" key="1">
    <citation type="submission" date="2020-10" db="EMBL/GenBank/DDBJ databases">
        <title>Ca. Dormibacterota MAGs.</title>
        <authorList>
            <person name="Montgomery K."/>
        </authorList>
    </citation>
    <scope>NUCLEOTIDE SEQUENCE [LARGE SCALE GENOMIC DNA]</scope>
    <source>
        <strain evidence="2">SC8812_S17_18</strain>
    </source>
</reference>
<evidence type="ECO:0000313" key="2">
    <source>
        <dbReference type="EMBL" id="MBJ7596142.1"/>
    </source>
</evidence>
<gene>
    <name evidence="2" type="ORF">JF886_15030</name>
</gene>
<proteinExistence type="predicted"/>
<evidence type="ECO:0000313" key="3">
    <source>
        <dbReference type="Proteomes" id="UP000606991"/>
    </source>
</evidence>
<protein>
    <submittedName>
        <fullName evidence="2">Uncharacterized protein</fullName>
    </submittedName>
</protein>
<organism evidence="2 3">
    <name type="scientific">Candidatus Aeolococcus gillhamiae</name>
    <dbReference type="NCBI Taxonomy" id="3127015"/>
    <lineage>
        <taxon>Bacteria</taxon>
        <taxon>Bacillati</taxon>
        <taxon>Candidatus Dormiibacterota</taxon>
        <taxon>Candidatus Dormibacteria</taxon>
        <taxon>Candidatus Aeolococcales</taxon>
        <taxon>Candidatus Aeolococcaceae</taxon>
        <taxon>Candidatus Aeolococcus</taxon>
    </lineage>
</organism>
<feature type="region of interest" description="Disordered" evidence="1">
    <location>
        <begin position="154"/>
        <end position="173"/>
    </location>
</feature>
<name>A0A934JWB8_9BACT</name>
<dbReference type="EMBL" id="JAEKNS010000148">
    <property type="protein sequence ID" value="MBJ7596142.1"/>
    <property type="molecule type" value="Genomic_DNA"/>
</dbReference>
<dbReference type="AlphaFoldDB" id="A0A934JWB8"/>
<dbReference type="RefSeq" id="WP_337313905.1">
    <property type="nucleotide sequence ID" value="NZ_JAEKNS010000148.1"/>
</dbReference>
<comment type="caution">
    <text evidence="2">The sequence shown here is derived from an EMBL/GenBank/DDBJ whole genome shotgun (WGS) entry which is preliminary data.</text>
</comment>
<accession>A0A934JWB8</accession>
<evidence type="ECO:0000256" key="1">
    <source>
        <dbReference type="SAM" id="MobiDB-lite"/>
    </source>
</evidence>